<keyword evidence="1" id="KW-0472">Membrane</keyword>
<name>A0ABN8PTG6_9CNID</name>
<organism evidence="2 3">
    <name type="scientific">Porites evermanni</name>
    <dbReference type="NCBI Taxonomy" id="104178"/>
    <lineage>
        <taxon>Eukaryota</taxon>
        <taxon>Metazoa</taxon>
        <taxon>Cnidaria</taxon>
        <taxon>Anthozoa</taxon>
        <taxon>Hexacorallia</taxon>
        <taxon>Scleractinia</taxon>
        <taxon>Fungiina</taxon>
        <taxon>Poritidae</taxon>
        <taxon>Porites</taxon>
    </lineage>
</organism>
<keyword evidence="3" id="KW-1185">Reference proteome</keyword>
<feature type="non-terminal residue" evidence="2">
    <location>
        <position position="172"/>
    </location>
</feature>
<evidence type="ECO:0000313" key="2">
    <source>
        <dbReference type="EMBL" id="CAH3150087.1"/>
    </source>
</evidence>
<evidence type="ECO:0000256" key="1">
    <source>
        <dbReference type="SAM" id="Phobius"/>
    </source>
</evidence>
<dbReference type="Gene3D" id="3.40.50.1820">
    <property type="entry name" value="alpha/beta hydrolase"/>
    <property type="match status" value="1"/>
</dbReference>
<protein>
    <submittedName>
        <fullName evidence="2">Uncharacterized protein</fullName>
    </submittedName>
</protein>
<keyword evidence="1" id="KW-0812">Transmembrane</keyword>
<evidence type="ECO:0000313" key="3">
    <source>
        <dbReference type="Proteomes" id="UP001159427"/>
    </source>
</evidence>
<gene>
    <name evidence="2" type="ORF">PEVE_00045134</name>
</gene>
<dbReference type="InterPro" id="IPR029058">
    <property type="entry name" value="AB_hydrolase_fold"/>
</dbReference>
<comment type="caution">
    <text evidence="2">The sequence shown here is derived from an EMBL/GenBank/DDBJ whole genome shotgun (WGS) entry which is preliminary data.</text>
</comment>
<dbReference type="Proteomes" id="UP001159427">
    <property type="component" value="Unassembled WGS sequence"/>
</dbReference>
<dbReference type="EMBL" id="CALNXI010000986">
    <property type="protein sequence ID" value="CAH3150087.1"/>
    <property type="molecule type" value="Genomic_DNA"/>
</dbReference>
<dbReference type="PANTHER" id="PTHR45908">
    <property type="entry name" value="PROTEIN CBG11750-RELATED"/>
    <property type="match status" value="1"/>
</dbReference>
<keyword evidence="1" id="KW-1133">Transmembrane helix</keyword>
<feature type="transmembrane region" description="Helical" evidence="1">
    <location>
        <begin position="21"/>
        <end position="42"/>
    </location>
</feature>
<reference evidence="2 3" key="1">
    <citation type="submission" date="2022-05" db="EMBL/GenBank/DDBJ databases">
        <authorList>
            <consortium name="Genoscope - CEA"/>
            <person name="William W."/>
        </authorList>
    </citation>
    <scope>NUCLEOTIDE SEQUENCE [LARGE SCALE GENOMIC DNA]</scope>
</reference>
<proteinExistence type="predicted"/>
<accession>A0ABN8PTG6</accession>
<sequence length="172" mass="19743">MAVHGTESENSSFKESLVSGLGYRAFCWCCLSVLGECLACLLQHRCTSKHPRVGDYKNALQHDQLVNSSWRVVKFDDIVPILQLLILPAIKCGPYHHCVEMFYSEKAISVYSTHRECYGTTHDEDKSCSRSKQPFLSLPESITRNKNYLKITFEKFCKESSNLQEKVFHSKR</sequence>